<sequence length="620" mass="69659">MCGIGAIYAHGAGVDPQMLQRMRRTLAHRGPDGEGEWLAPDGNVGLLHTRLSIVGLANGEQPMRNEDGRLCVTVNGEFYDFEHLRAKLMQRGHRFRSESDSEVALHLYEEHGDDCVRMLRGEFAFCLWDGRARRLLAVRDRFGIKPLFYAQWNGLLLFASEIKALFAAGVPAVWDRQSTLDQLFICLPEDRTPYAGIRQLPPGHRMIVDAKGMRIEKYWDMDYPLHDQDDADGERAQVEQLRTALDEAVRLRLRADVPVGCFLSGGLDSSSVLGIASRHAATPMHAFTVCFEESYYNERDYAQSMAAFAGATFVPTEVRHADLSASFREALWHGEMFALNGHGVARYIHSKAIHEAGWKVVLSGSGSDDLLGGYPSARQDMLQNALLRGTAGASFAAEQPLLHQVQQRLGFVPSWMSKLAADRSILFVLMHPDMVSLYERRNPFEDFLDSVDARQLAGRDAVIQSLYLWTKAFLGNYELLAERLEMAHGLEVRLPFLDHHLFEVIKRIPAARLIKGQQEKYALRQAARPYLPDLICKRSKHSFTAPPITLDAESPFYELLQDSLRSERFKDVPFFDAQTVVELLDRLPSMGEDVKLSLDGVMTMTLSAALLQEMYSVGSG</sequence>
<dbReference type="PROSITE" id="PS51278">
    <property type="entry name" value="GATASE_TYPE_2"/>
    <property type="match status" value="1"/>
</dbReference>
<evidence type="ECO:0000256" key="3">
    <source>
        <dbReference type="ARBA" id="ARBA00012737"/>
    </source>
</evidence>
<keyword evidence="10" id="KW-1185">Reference proteome</keyword>
<dbReference type="Gene3D" id="3.40.50.620">
    <property type="entry name" value="HUPs"/>
    <property type="match status" value="1"/>
</dbReference>
<dbReference type="Pfam" id="PF00733">
    <property type="entry name" value="Asn_synthase"/>
    <property type="match status" value="1"/>
</dbReference>
<dbReference type="NCBIfam" id="TIGR01536">
    <property type="entry name" value="asn_synth_AEB"/>
    <property type="match status" value="1"/>
</dbReference>
<evidence type="ECO:0000313" key="10">
    <source>
        <dbReference type="Proteomes" id="UP001156627"/>
    </source>
</evidence>
<evidence type="ECO:0000256" key="2">
    <source>
        <dbReference type="ARBA" id="ARBA00005752"/>
    </source>
</evidence>
<name>A0ABQ5X8D8_9GAMM</name>
<evidence type="ECO:0000259" key="8">
    <source>
        <dbReference type="PROSITE" id="PS51278"/>
    </source>
</evidence>
<keyword evidence="6" id="KW-0315">Glutamine amidotransferase</keyword>
<proteinExistence type="inferred from homology"/>
<dbReference type="InterPro" id="IPR033738">
    <property type="entry name" value="AsnB_N"/>
</dbReference>
<dbReference type="InterPro" id="IPR006426">
    <property type="entry name" value="Asn_synth_AEB"/>
</dbReference>
<dbReference type="CDD" id="cd01991">
    <property type="entry name" value="Asn_synthase_B_C"/>
    <property type="match status" value="1"/>
</dbReference>
<keyword evidence="4" id="KW-0547">Nucleotide-binding</keyword>
<gene>
    <name evidence="9" type="primary">asnB_2</name>
    <name evidence="9" type="ORF">GCM10007898_14790</name>
</gene>
<dbReference type="SUPFAM" id="SSF56235">
    <property type="entry name" value="N-terminal nucleophile aminohydrolases (Ntn hydrolases)"/>
    <property type="match status" value="1"/>
</dbReference>
<dbReference type="RefSeq" id="WP_284331358.1">
    <property type="nucleotide sequence ID" value="NZ_BSOA01000013.1"/>
</dbReference>
<dbReference type="SUPFAM" id="SSF52402">
    <property type="entry name" value="Adenine nucleotide alpha hydrolases-like"/>
    <property type="match status" value="1"/>
</dbReference>
<accession>A0ABQ5X8D8</accession>
<dbReference type="InterPro" id="IPR014729">
    <property type="entry name" value="Rossmann-like_a/b/a_fold"/>
</dbReference>
<comment type="catalytic activity">
    <reaction evidence="7">
        <text>L-aspartate + L-glutamine + ATP + H2O = L-asparagine + L-glutamate + AMP + diphosphate + H(+)</text>
        <dbReference type="Rhea" id="RHEA:12228"/>
        <dbReference type="ChEBI" id="CHEBI:15377"/>
        <dbReference type="ChEBI" id="CHEBI:15378"/>
        <dbReference type="ChEBI" id="CHEBI:29985"/>
        <dbReference type="ChEBI" id="CHEBI:29991"/>
        <dbReference type="ChEBI" id="CHEBI:30616"/>
        <dbReference type="ChEBI" id="CHEBI:33019"/>
        <dbReference type="ChEBI" id="CHEBI:58048"/>
        <dbReference type="ChEBI" id="CHEBI:58359"/>
        <dbReference type="ChEBI" id="CHEBI:456215"/>
        <dbReference type="EC" id="6.3.5.4"/>
    </reaction>
</comment>
<evidence type="ECO:0000256" key="1">
    <source>
        <dbReference type="ARBA" id="ARBA00005187"/>
    </source>
</evidence>
<keyword evidence="5" id="KW-0067">ATP-binding</keyword>
<comment type="pathway">
    <text evidence="1">Amino-acid biosynthesis; L-asparagine biosynthesis; L-asparagine from L-aspartate (L-Gln route): step 1/1.</text>
</comment>
<protein>
    <recommendedName>
        <fullName evidence="3">asparagine synthase (glutamine-hydrolyzing)</fullName>
        <ecNumber evidence="3">6.3.5.4</ecNumber>
    </recommendedName>
</protein>
<feature type="domain" description="Glutamine amidotransferase type-2" evidence="8">
    <location>
        <begin position="2"/>
        <end position="211"/>
    </location>
</feature>
<dbReference type="InterPro" id="IPR017932">
    <property type="entry name" value="GATase_2_dom"/>
</dbReference>
<dbReference type="CDD" id="cd00712">
    <property type="entry name" value="AsnB"/>
    <property type="match status" value="1"/>
</dbReference>
<comment type="caution">
    <text evidence="9">The sequence shown here is derived from an EMBL/GenBank/DDBJ whole genome shotgun (WGS) entry which is preliminary data.</text>
</comment>
<dbReference type="InterPro" id="IPR051786">
    <property type="entry name" value="ASN_synthetase/amidase"/>
</dbReference>
<comment type="similarity">
    <text evidence="2">Belongs to the asparagine synthetase family.</text>
</comment>
<dbReference type="InterPro" id="IPR001962">
    <property type="entry name" value="Asn_synthase"/>
</dbReference>
<dbReference type="Pfam" id="PF13537">
    <property type="entry name" value="GATase_7"/>
    <property type="match status" value="1"/>
</dbReference>
<dbReference type="EC" id="6.3.5.4" evidence="3"/>
<dbReference type="Proteomes" id="UP001156627">
    <property type="component" value="Unassembled WGS sequence"/>
</dbReference>
<evidence type="ECO:0000256" key="6">
    <source>
        <dbReference type="ARBA" id="ARBA00022962"/>
    </source>
</evidence>
<dbReference type="PANTHER" id="PTHR43284">
    <property type="entry name" value="ASPARAGINE SYNTHETASE (GLUTAMINE-HYDROLYZING)"/>
    <property type="match status" value="1"/>
</dbReference>
<evidence type="ECO:0000313" key="9">
    <source>
        <dbReference type="EMBL" id="GLQ87911.1"/>
    </source>
</evidence>
<dbReference type="InterPro" id="IPR029055">
    <property type="entry name" value="Ntn_hydrolases_N"/>
</dbReference>
<dbReference type="PANTHER" id="PTHR43284:SF1">
    <property type="entry name" value="ASPARAGINE SYNTHETASE"/>
    <property type="match status" value="1"/>
</dbReference>
<organism evidence="9 10">
    <name type="scientific">Dyella flagellata</name>
    <dbReference type="NCBI Taxonomy" id="1867833"/>
    <lineage>
        <taxon>Bacteria</taxon>
        <taxon>Pseudomonadati</taxon>
        <taxon>Pseudomonadota</taxon>
        <taxon>Gammaproteobacteria</taxon>
        <taxon>Lysobacterales</taxon>
        <taxon>Rhodanobacteraceae</taxon>
        <taxon>Dyella</taxon>
    </lineage>
</organism>
<evidence type="ECO:0000256" key="5">
    <source>
        <dbReference type="ARBA" id="ARBA00022840"/>
    </source>
</evidence>
<dbReference type="PIRSF" id="PIRSF001589">
    <property type="entry name" value="Asn_synthetase_glu-h"/>
    <property type="match status" value="1"/>
</dbReference>
<reference evidence="10" key="1">
    <citation type="journal article" date="2019" name="Int. J. Syst. Evol. Microbiol.">
        <title>The Global Catalogue of Microorganisms (GCM) 10K type strain sequencing project: providing services to taxonomists for standard genome sequencing and annotation.</title>
        <authorList>
            <consortium name="The Broad Institute Genomics Platform"/>
            <consortium name="The Broad Institute Genome Sequencing Center for Infectious Disease"/>
            <person name="Wu L."/>
            <person name="Ma J."/>
        </authorList>
    </citation>
    <scope>NUCLEOTIDE SEQUENCE [LARGE SCALE GENOMIC DNA]</scope>
    <source>
        <strain evidence="10">NBRC 111981</strain>
    </source>
</reference>
<dbReference type="EMBL" id="BSOA01000013">
    <property type="protein sequence ID" value="GLQ87911.1"/>
    <property type="molecule type" value="Genomic_DNA"/>
</dbReference>
<dbReference type="Gene3D" id="3.60.20.10">
    <property type="entry name" value="Glutamine Phosphoribosylpyrophosphate, subunit 1, domain 1"/>
    <property type="match status" value="1"/>
</dbReference>
<evidence type="ECO:0000256" key="4">
    <source>
        <dbReference type="ARBA" id="ARBA00022741"/>
    </source>
</evidence>
<evidence type="ECO:0000256" key="7">
    <source>
        <dbReference type="ARBA" id="ARBA00048741"/>
    </source>
</evidence>